<dbReference type="Proteomes" id="UP000004407">
    <property type="component" value="Unassembled WGS sequence"/>
</dbReference>
<dbReference type="AlphaFoldDB" id="G6AX78"/>
<accession>G6AX78</accession>
<evidence type="ECO:0000256" key="1">
    <source>
        <dbReference type="ARBA" id="ARBA00034120"/>
    </source>
</evidence>
<proteinExistence type="inferred from homology"/>
<dbReference type="InterPro" id="IPR051083">
    <property type="entry name" value="GrpII_Intron_Splice-Mob/Def"/>
</dbReference>
<dbReference type="PANTHER" id="PTHR34047">
    <property type="entry name" value="NUCLEAR INTRON MATURASE 1, MITOCHONDRIAL-RELATED"/>
    <property type="match status" value="1"/>
</dbReference>
<name>G6AX78_9BACT</name>
<evidence type="ECO:0000313" key="3">
    <source>
        <dbReference type="EMBL" id="EHJ40710.1"/>
    </source>
</evidence>
<organism evidence="3 4">
    <name type="scientific">Leyella stercorea DSM 18206</name>
    <dbReference type="NCBI Taxonomy" id="1002367"/>
    <lineage>
        <taxon>Bacteria</taxon>
        <taxon>Pseudomonadati</taxon>
        <taxon>Bacteroidota</taxon>
        <taxon>Bacteroidia</taxon>
        <taxon>Bacteroidales</taxon>
        <taxon>Prevotellaceae</taxon>
        <taxon>Leyella</taxon>
    </lineage>
</organism>
<comment type="caution">
    <text evidence="3">The sequence shown here is derived from an EMBL/GenBank/DDBJ whole genome shotgun (WGS) entry which is preliminary data.</text>
</comment>
<dbReference type="PROSITE" id="PS50878">
    <property type="entry name" value="RT_POL"/>
    <property type="match status" value="1"/>
</dbReference>
<dbReference type="HOGENOM" id="CLU_470787_0_0_10"/>
<dbReference type="PANTHER" id="PTHR34047:SF8">
    <property type="entry name" value="PROTEIN YKFC"/>
    <property type="match status" value="1"/>
</dbReference>
<comment type="similarity">
    <text evidence="1">Belongs to the bacterial reverse transcriptase family.</text>
</comment>
<dbReference type="Pfam" id="PF00078">
    <property type="entry name" value="RVT_1"/>
    <property type="match status" value="1"/>
</dbReference>
<evidence type="ECO:0000313" key="4">
    <source>
        <dbReference type="Proteomes" id="UP000004407"/>
    </source>
</evidence>
<dbReference type="PATRIC" id="fig|1002367.3.peg.978"/>
<dbReference type="InterPro" id="IPR000477">
    <property type="entry name" value="RT_dom"/>
</dbReference>
<protein>
    <recommendedName>
        <fullName evidence="2">Reverse transcriptase domain-containing protein</fullName>
    </recommendedName>
</protein>
<dbReference type="eggNOG" id="COG3344">
    <property type="taxonomic scope" value="Bacteria"/>
</dbReference>
<dbReference type="InterPro" id="IPR043502">
    <property type="entry name" value="DNA/RNA_pol_sf"/>
</dbReference>
<gene>
    <name evidence="3" type="ORF">HMPREF0673_01228</name>
</gene>
<dbReference type="SUPFAM" id="SSF56672">
    <property type="entry name" value="DNA/RNA polymerases"/>
    <property type="match status" value="1"/>
</dbReference>
<feature type="domain" description="Reverse transcriptase" evidence="2">
    <location>
        <begin position="112"/>
        <end position="408"/>
    </location>
</feature>
<reference evidence="3 4" key="1">
    <citation type="submission" date="2011-08" db="EMBL/GenBank/DDBJ databases">
        <authorList>
            <person name="Weinstock G."/>
            <person name="Sodergren E."/>
            <person name="Clifton S."/>
            <person name="Fulton L."/>
            <person name="Fulton B."/>
            <person name="Courtney L."/>
            <person name="Fronick C."/>
            <person name="Harrison M."/>
            <person name="Strong C."/>
            <person name="Farmer C."/>
            <person name="Delahaunty K."/>
            <person name="Markovic C."/>
            <person name="Hall O."/>
            <person name="Minx P."/>
            <person name="Tomlinson C."/>
            <person name="Mitreva M."/>
            <person name="Hou S."/>
            <person name="Chen J."/>
            <person name="Wollam A."/>
            <person name="Pepin K.H."/>
            <person name="Johnson M."/>
            <person name="Bhonagiri V."/>
            <person name="Zhang X."/>
            <person name="Suruliraj S."/>
            <person name="Warren W."/>
            <person name="Chinwalla A."/>
            <person name="Mardis E.R."/>
            <person name="Wilson R.K."/>
        </authorList>
    </citation>
    <scope>NUCLEOTIDE SEQUENCE [LARGE SCALE GENOMIC DNA]</scope>
    <source>
        <strain evidence="3 4">DSM 18206</strain>
    </source>
</reference>
<sequence>MPSNYVFIDRDKVVMIFIKYRCKLADCKSKENQKREFLNTDSLSKRKKAKRNELYDMFPSRKHWCNIGEINRNALDTSARNERRLKLTYLKAKKNNSQKDWYLLLCKKADAVVKIATSNEGMIPAPRISVIEKKRKPQQKKIIYRPVCSFPLIQKIIFSLLNKYLTRLFNDYFYDCSYAFRMPSKGKHLLQHLNAVEAVRDYRCRHLNKSLYVAECDMQKFYDTISHRVIKTRFALMLQWAKKQGKISNKDIERIGYWFWTYIDCFNFLENVFVYNRKPPTDPFWGKEKCPDHFTRVIEWVDKKDLNYKLARKRKGYVGVPQGGALSGLIANIVMHFVDNCVLREIQKRDILYCRFCDDMILIGENKDEVKTIFDCYYKAISKSHLIPHPNKDIKINKMKEFWEGKTRGPYEWGEKGHDVYPWITFVGFDFNWKGNLRIRRPSFQRHIAKQTKIANELLLPYEQGGIKPRYCAATVLNSLKSRLIATSVGHVSLRNFRGNPNIRSWMSAFSILDKNHWSTQQLRELDKHRMVVIARTKKRLAKIECSSLSKLASYDNDPDSFFIYMGCPYSYYGQCFNY</sequence>
<evidence type="ECO:0000259" key="2">
    <source>
        <dbReference type="PROSITE" id="PS50878"/>
    </source>
</evidence>
<dbReference type="EMBL" id="AFZZ01000108">
    <property type="protein sequence ID" value="EHJ40710.1"/>
    <property type="molecule type" value="Genomic_DNA"/>
</dbReference>